<feature type="region of interest" description="Disordered" evidence="13">
    <location>
        <begin position="297"/>
        <end position="383"/>
    </location>
</feature>
<dbReference type="Pfam" id="PF14111">
    <property type="entry name" value="DUF4283"/>
    <property type="match status" value="1"/>
</dbReference>
<dbReference type="InterPro" id="IPR025558">
    <property type="entry name" value="DUF4283"/>
</dbReference>
<dbReference type="GO" id="GO:0016020">
    <property type="term" value="C:membrane"/>
    <property type="evidence" value="ECO:0007669"/>
    <property type="project" value="UniProtKB-SubCell"/>
</dbReference>
<evidence type="ECO:0000256" key="8">
    <source>
        <dbReference type="ARBA" id="ARBA00022840"/>
    </source>
</evidence>
<dbReference type="GO" id="GO:0005524">
    <property type="term" value="F:ATP binding"/>
    <property type="evidence" value="ECO:0007669"/>
    <property type="project" value="UniProtKB-UniRule"/>
</dbReference>
<dbReference type="Gene3D" id="3.30.200.20">
    <property type="entry name" value="Phosphorylase Kinase, domain 1"/>
    <property type="match status" value="1"/>
</dbReference>
<dbReference type="PROSITE" id="PS00108">
    <property type="entry name" value="PROTEIN_KINASE_ST"/>
    <property type="match status" value="1"/>
</dbReference>
<dbReference type="InterPro" id="IPR045874">
    <property type="entry name" value="LRK10/LRL21-25-like"/>
</dbReference>
<evidence type="ECO:0000256" key="10">
    <source>
        <dbReference type="ARBA" id="ARBA00023136"/>
    </source>
</evidence>
<feature type="compositionally biased region" description="Basic and acidic residues" evidence="13">
    <location>
        <begin position="88"/>
        <end position="98"/>
    </location>
</feature>
<dbReference type="PROSITE" id="PS50011">
    <property type="entry name" value="PROTEIN_KINASE_DOM"/>
    <property type="match status" value="1"/>
</dbReference>
<keyword evidence="5" id="KW-0732">Signal</keyword>
<dbReference type="EMBL" id="JAINDJ010000006">
    <property type="protein sequence ID" value="KAG9445382.1"/>
    <property type="molecule type" value="Genomic_DNA"/>
</dbReference>
<dbReference type="AlphaFoldDB" id="A0AAV7ECC1"/>
<dbReference type="InterPro" id="IPR008271">
    <property type="entry name" value="Ser/Thr_kinase_AS"/>
</dbReference>
<evidence type="ECO:0000313" key="15">
    <source>
        <dbReference type="EMBL" id="KAG9445382.1"/>
    </source>
</evidence>
<dbReference type="InterPro" id="IPR000719">
    <property type="entry name" value="Prot_kinase_dom"/>
</dbReference>
<evidence type="ECO:0000256" key="2">
    <source>
        <dbReference type="ARBA" id="ARBA00022527"/>
    </source>
</evidence>
<keyword evidence="2" id="KW-0723">Serine/threonine-protein kinase</keyword>
<name>A0AAV7ECC1_ARIFI</name>
<sequence>MNFKSKVYNQSAIYYAEWKKKEEQMRSLTNQSTTTSSETKDRNRDKPAAKRTSIKNLVFRSFLTSGTYHRDPGTGDRSGNFGNGSWEPKTETPEKKVDDRKIDPEIFFHQALIDIHAERFKFCLVGKFRGSRPSMKIIRDWVGEEWKRKRMLGGDWSISSLDGSHVFIRLDNQADMLHVWTRNRWFVKGHPMKVFKWTPSFQPSAAEPSLAAVWVSFPALPVVFYHEELLFPIASLLGRVFAVDEPTKNLTRTNVARACVEVDLLKELPRRVFIRIGDGGFWQDVRYEKLPSYCTGCSVQGHSSQKCKFRRNGDSGQMKKRSLHSEIDRKGRTKQNPQNASDYEDGETGPRTEEGSPSPQLLSDRYPAAESTENENEDGYLSRDASYDRITKKDDFLLQNGAEEDALQKTEEREFAGKTSQKYDSGKPQILVQIGAEEEDVNQNPCQQRKEATVNAKEDDGGRGELQKQDVVFNGSSCEKHAGTGRRRNGTSKSIIFFWRRNRKHNNQTTDINIEVPGPAHLRRYKYSDIEKMTKEFNEKLGEGGFATIFKGVLPDGRPVAVKMLDPEKHFAEAVFHGELETLGRTAHINVVELLGFCSEGSRRALVLELMRNESLHHFIHREEGPNRNRLTSNQMHKIAVGVARGLEFLHHRCNPSILHSDVKPGNILLDEDLCPKICDLGLSKLWWSSDCSPVPVRGTYGYIAPETFQSGRISTKSDVYGYGVTMLEMAAKRRPIDLGAGKGEERVLQNWVYRNLNGEEGFGEDETMRKMALVGLWCVQPDPGDRPSMSKVLQLLEGDVDELPMPPNPRAEMLPVEYMAFCSDSSL</sequence>
<evidence type="ECO:0000256" key="1">
    <source>
        <dbReference type="ARBA" id="ARBA00004479"/>
    </source>
</evidence>
<keyword evidence="10" id="KW-0472">Membrane</keyword>
<keyword evidence="3" id="KW-0808">Transferase</keyword>
<accession>A0AAV7ECC1</accession>
<feature type="binding site" evidence="12">
    <location>
        <position position="563"/>
    </location>
    <ligand>
        <name>ATP</name>
        <dbReference type="ChEBI" id="CHEBI:30616"/>
    </ligand>
</feature>
<dbReference type="SMART" id="SM00220">
    <property type="entry name" value="S_TKc"/>
    <property type="match status" value="1"/>
</dbReference>
<evidence type="ECO:0000256" key="12">
    <source>
        <dbReference type="PROSITE-ProRule" id="PRU10141"/>
    </source>
</evidence>
<evidence type="ECO:0000256" key="3">
    <source>
        <dbReference type="ARBA" id="ARBA00022679"/>
    </source>
</evidence>
<comment type="caution">
    <text evidence="15">The sequence shown here is derived from an EMBL/GenBank/DDBJ whole genome shotgun (WGS) entry which is preliminary data.</text>
</comment>
<dbReference type="Proteomes" id="UP000825729">
    <property type="component" value="Unassembled WGS sequence"/>
</dbReference>
<feature type="compositionally biased region" description="Basic and acidic residues" evidence="13">
    <location>
        <begin position="448"/>
        <end position="463"/>
    </location>
</feature>
<dbReference type="Pfam" id="PF00069">
    <property type="entry name" value="Pkinase"/>
    <property type="match status" value="1"/>
</dbReference>
<dbReference type="PANTHER" id="PTHR27009">
    <property type="entry name" value="RUST RESISTANCE KINASE LR10-RELATED"/>
    <property type="match status" value="1"/>
</dbReference>
<keyword evidence="6 12" id="KW-0547">Nucleotide-binding</keyword>
<feature type="compositionally biased region" description="Basic and acidic residues" evidence="13">
    <location>
        <begin position="406"/>
        <end position="416"/>
    </location>
</feature>
<feature type="region of interest" description="Disordered" evidence="13">
    <location>
        <begin position="22"/>
        <end position="50"/>
    </location>
</feature>
<evidence type="ECO:0000256" key="9">
    <source>
        <dbReference type="ARBA" id="ARBA00022989"/>
    </source>
</evidence>
<keyword evidence="9" id="KW-1133">Transmembrane helix</keyword>
<evidence type="ECO:0000256" key="11">
    <source>
        <dbReference type="ARBA" id="ARBA00023180"/>
    </source>
</evidence>
<evidence type="ECO:0000256" key="6">
    <source>
        <dbReference type="ARBA" id="ARBA00022741"/>
    </source>
</evidence>
<feature type="region of interest" description="Disordered" evidence="13">
    <location>
        <begin position="405"/>
        <end position="463"/>
    </location>
</feature>
<evidence type="ECO:0000256" key="5">
    <source>
        <dbReference type="ARBA" id="ARBA00022729"/>
    </source>
</evidence>
<feature type="region of interest" description="Disordered" evidence="13">
    <location>
        <begin position="68"/>
        <end position="98"/>
    </location>
</feature>
<dbReference type="SUPFAM" id="SSF56112">
    <property type="entry name" value="Protein kinase-like (PK-like)"/>
    <property type="match status" value="1"/>
</dbReference>
<dbReference type="InterPro" id="IPR011009">
    <property type="entry name" value="Kinase-like_dom_sf"/>
</dbReference>
<keyword evidence="16" id="KW-1185">Reference proteome</keyword>
<keyword evidence="11" id="KW-0325">Glycoprotein</keyword>
<gene>
    <name evidence="15" type="ORF">H6P81_016722</name>
</gene>
<evidence type="ECO:0000256" key="4">
    <source>
        <dbReference type="ARBA" id="ARBA00022692"/>
    </source>
</evidence>
<dbReference type="InterPro" id="IPR017441">
    <property type="entry name" value="Protein_kinase_ATP_BS"/>
</dbReference>
<evidence type="ECO:0000256" key="7">
    <source>
        <dbReference type="ARBA" id="ARBA00022777"/>
    </source>
</evidence>
<dbReference type="PROSITE" id="PS00107">
    <property type="entry name" value="PROTEIN_KINASE_ATP"/>
    <property type="match status" value="1"/>
</dbReference>
<keyword evidence="8 12" id="KW-0067">ATP-binding</keyword>
<proteinExistence type="predicted"/>
<feature type="compositionally biased region" description="Basic and acidic residues" evidence="13">
    <location>
        <begin position="38"/>
        <end position="48"/>
    </location>
</feature>
<keyword evidence="7" id="KW-0418">Kinase</keyword>
<protein>
    <recommendedName>
        <fullName evidence="14">Protein kinase domain-containing protein</fullName>
    </recommendedName>
</protein>
<feature type="domain" description="Protein kinase" evidence="14">
    <location>
        <begin position="535"/>
        <end position="801"/>
    </location>
</feature>
<dbReference type="Gene3D" id="1.10.510.10">
    <property type="entry name" value="Transferase(Phosphotransferase) domain 1"/>
    <property type="match status" value="1"/>
</dbReference>
<evidence type="ECO:0000256" key="13">
    <source>
        <dbReference type="SAM" id="MobiDB-lite"/>
    </source>
</evidence>
<evidence type="ECO:0000313" key="16">
    <source>
        <dbReference type="Proteomes" id="UP000825729"/>
    </source>
</evidence>
<feature type="compositionally biased region" description="Polar residues" evidence="13">
    <location>
        <begin position="26"/>
        <end position="37"/>
    </location>
</feature>
<organism evidence="15 16">
    <name type="scientific">Aristolochia fimbriata</name>
    <name type="common">White veined hardy Dutchman's pipe vine</name>
    <dbReference type="NCBI Taxonomy" id="158543"/>
    <lineage>
        <taxon>Eukaryota</taxon>
        <taxon>Viridiplantae</taxon>
        <taxon>Streptophyta</taxon>
        <taxon>Embryophyta</taxon>
        <taxon>Tracheophyta</taxon>
        <taxon>Spermatophyta</taxon>
        <taxon>Magnoliopsida</taxon>
        <taxon>Magnoliidae</taxon>
        <taxon>Piperales</taxon>
        <taxon>Aristolochiaceae</taxon>
        <taxon>Aristolochia</taxon>
    </lineage>
</organism>
<evidence type="ECO:0000259" key="14">
    <source>
        <dbReference type="PROSITE" id="PS50011"/>
    </source>
</evidence>
<dbReference type="GO" id="GO:0004674">
    <property type="term" value="F:protein serine/threonine kinase activity"/>
    <property type="evidence" value="ECO:0007669"/>
    <property type="project" value="UniProtKB-KW"/>
</dbReference>
<comment type="subcellular location">
    <subcellularLocation>
        <location evidence="1">Membrane</location>
        <topology evidence="1">Single-pass type I membrane protein</topology>
    </subcellularLocation>
</comment>
<keyword evidence="4" id="KW-0812">Transmembrane</keyword>
<reference evidence="15 16" key="1">
    <citation type="submission" date="2021-07" db="EMBL/GenBank/DDBJ databases">
        <title>The Aristolochia fimbriata genome: insights into angiosperm evolution, floral development and chemical biosynthesis.</title>
        <authorList>
            <person name="Jiao Y."/>
        </authorList>
    </citation>
    <scope>NUCLEOTIDE SEQUENCE [LARGE SCALE GENOMIC DNA]</scope>
    <source>
        <strain evidence="15">IBCAS-2021</strain>
        <tissue evidence="15">Leaf</tissue>
    </source>
</reference>